<comment type="caution">
    <text evidence="1">The sequence shown here is derived from an EMBL/GenBank/DDBJ whole genome shotgun (WGS) entry which is preliminary data.</text>
</comment>
<evidence type="ECO:0000313" key="1">
    <source>
        <dbReference type="EMBL" id="OGM79787.1"/>
    </source>
</evidence>
<proteinExistence type="predicted"/>
<evidence type="ECO:0000313" key="2">
    <source>
        <dbReference type="Proteomes" id="UP000178999"/>
    </source>
</evidence>
<sequence length="224" mass="25535">MKPTVVSYPDLSSAPKDASLFSVSIPGASTIYGRIWHLDLCLVEVRLMQNKTQVSLSIPKIPSQILQACRDFFTWVSREHQRSEACVILYYSPHAASWLAFAPTQAVNQENVHWEIDEEIPQGFYYAGSIHSHVLLKPYHSQTDINDEIAWDGFHIVTNLFGEFVASIVVSGFHFSVSITDIAEVPEQKFPLDWQAKVTFDPTLPDPLDRQGLYERLKSWFHIK</sequence>
<dbReference type="STRING" id="1802538.A2382_04275"/>
<evidence type="ECO:0008006" key="3">
    <source>
        <dbReference type="Google" id="ProtNLM"/>
    </source>
</evidence>
<reference evidence="1 2" key="1">
    <citation type="journal article" date="2016" name="Nat. Commun.">
        <title>Thousands of microbial genomes shed light on interconnected biogeochemical processes in an aquifer system.</title>
        <authorList>
            <person name="Anantharaman K."/>
            <person name="Brown C.T."/>
            <person name="Hug L.A."/>
            <person name="Sharon I."/>
            <person name="Castelle C.J."/>
            <person name="Probst A.J."/>
            <person name="Thomas B.C."/>
            <person name="Singh A."/>
            <person name="Wilkins M.J."/>
            <person name="Karaoz U."/>
            <person name="Brodie E.L."/>
            <person name="Williams K.H."/>
            <person name="Hubbard S.S."/>
            <person name="Banfield J.F."/>
        </authorList>
    </citation>
    <scope>NUCLEOTIDE SEQUENCE [LARGE SCALE GENOMIC DNA]</scope>
</reference>
<dbReference type="AlphaFoldDB" id="A0A1F8CTY3"/>
<dbReference type="SUPFAM" id="SSF102712">
    <property type="entry name" value="JAB1/MPN domain"/>
    <property type="match status" value="1"/>
</dbReference>
<name>A0A1F8CTY3_9BACT</name>
<dbReference type="EMBL" id="MGHY01000007">
    <property type="protein sequence ID" value="OGM79787.1"/>
    <property type="molecule type" value="Genomic_DNA"/>
</dbReference>
<organism evidence="1 2">
    <name type="scientific">Candidatus Woesebacteria bacterium RIFOXYB1_FULL_38_16</name>
    <dbReference type="NCBI Taxonomy" id="1802538"/>
    <lineage>
        <taxon>Bacteria</taxon>
        <taxon>Candidatus Woeseibacteriota</taxon>
    </lineage>
</organism>
<dbReference type="Gene3D" id="3.40.140.10">
    <property type="entry name" value="Cytidine Deaminase, domain 2"/>
    <property type="match status" value="1"/>
</dbReference>
<gene>
    <name evidence="1" type="ORF">A2382_04275</name>
</gene>
<dbReference type="Proteomes" id="UP000178999">
    <property type="component" value="Unassembled WGS sequence"/>
</dbReference>
<protein>
    <recommendedName>
        <fullName evidence="3">JAB domain-containing protein</fullName>
    </recommendedName>
</protein>
<accession>A0A1F8CTY3</accession>